<dbReference type="RefSeq" id="WP_103992733.1">
    <property type="nucleotide sequence ID" value="NZ_CP031313.1"/>
</dbReference>
<feature type="domain" description="Methyltransferase type 11" evidence="2">
    <location>
        <begin position="92"/>
        <end position="185"/>
    </location>
</feature>
<geneLocation type="plasmid" evidence="3">
    <name>unnamed2</name>
</geneLocation>
<keyword evidence="4" id="KW-0808">Transferase</keyword>
<evidence type="ECO:0000313" key="6">
    <source>
        <dbReference type="Proteomes" id="UP000296733"/>
    </source>
</evidence>
<evidence type="ECO:0000256" key="1">
    <source>
        <dbReference type="SAM" id="MobiDB-lite"/>
    </source>
</evidence>
<dbReference type="Pfam" id="PF08241">
    <property type="entry name" value="Methyltransf_11"/>
    <property type="match status" value="1"/>
</dbReference>
<dbReference type="GO" id="GO:0032259">
    <property type="term" value="P:methylation"/>
    <property type="evidence" value="ECO:0007669"/>
    <property type="project" value="UniProtKB-KW"/>
</dbReference>
<feature type="compositionally biased region" description="Basic and acidic residues" evidence="1">
    <location>
        <begin position="22"/>
        <end position="39"/>
    </location>
</feature>
<dbReference type="Proteomes" id="UP000296733">
    <property type="component" value="Plasmid unnamed2"/>
</dbReference>
<dbReference type="GO" id="GO:0008757">
    <property type="term" value="F:S-adenosylmethionine-dependent methyltransferase activity"/>
    <property type="evidence" value="ECO:0007669"/>
    <property type="project" value="InterPro"/>
</dbReference>
<dbReference type="PANTHER" id="PTHR42912:SF96">
    <property type="entry name" value="METHYLTRANSFERASE DOMAIN-CONTAINING PROTEIN"/>
    <property type="match status" value="1"/>
</dbReference>
<dbReference type="KEGG" id="hlm:DV707_17370"/>
<evidence type="ECO:0000313" key="5">
    <source>
        <dbReference type="Proteomes" id="UP000236740"/>
    </source>
</evidence>
<gene>
    <name evidence="3" type="ORF">DV707_17370</name>
    <name evidence="4" type="ORF">SAMN04488133_3004</name>
</gene>
<name>A0A1H6BTY0_9EURY</name>
<keyword evidence="5" id="KW-1185">Reference proteome</keyword>
<evidence type="ECO:0000313" key="4">
    <source>
        <dbReference type="EMBL" id="SEG63897.1"/>
    </source>
</evidence>
<feature type="region of interest" description="Disordered" evidence="1">
    <location>
        <begin position="1"/>
        <end position="51"/>
    </location>
</feature>
<dbReference type="AlphaFoldDB" id="A0A1H6BTY0"/>
<sequence>MDVSGSTYRYAQRRLTPVQSKPPHDPTDQATRTHSERTAQEQSVQRRSKSADEIADAYADVADKLARWRQLDQLVAGRYRQDHFRYASGRVLDVACGTGRNFQYLPSASEVVGIDISDEMLTHARSELGRLDVEGTVHTMDAQALDFSDDSFDTVISSFSTCTFPDPKAALHEMERVCRPDGEILLLEHRHSDAAPLAWLQVWRAESQYEKNGCRLTHDPLETVEQAGLTVENTSTSFFGLVATIEASPR</sequence>
<dbReference type="CDD" id="cd02440">
    <property type="entry name" value="AdoMet_MTases"/>
    <property type="match status" value="1"/>
</dbReference>
<dbReference type="PANTHER" id="PTHR42912">
    <property type="entry name" value="METHYLTRANSFERASE"/>
    <property type="match status" value="1"/>
</dbReference>
<accession>A0A1H6BTY0</accession>
<keyword evidence="3" id="KW-0614">Plasmid</keyword>
<keyword evidence="4" id="KW-0489">Methyltransferase</keyword>
<dbReference type="Gene3D" id="3.40.50.150">
    <property type="entry name" value="Vaccinia Virus protein VP39"/>
    <property type="match status" value="1"/>
</dbReference>
<dbReference type="InterPro" id="IPR029063">
    <property type="entry name" value="SAM-dependent_MTases_sf"/>
</dbReference>
<organism evidence="4 5">
    <name type="scientific">Halobellus limi</name>
    <dbReference type="NCBI Taxonomy" id="699433"/>
    <lineage>
        <taxon>Archaea</taxon>
        <taxon>Methanobacteriati</taxon>
        <taxon>Methanobacteriota</taxon>
        <taxon>Stenosarchaea group</taxon>
        <taxon>Halobacteria</taxon>
        <taxon>Halobacteriales</taxon>
        <taxon>Haloferacaceae</taxon>
        <taxon>Halobellus</taxon>
    </lineage>
</organism>
<dbReference type="InterPro" id="IPR013216">
    <property type="entry name" value="Methyltransf_11"/>
</dbReference>
<dbReference type="EMBL" id="CP031313">
    <property type="protein sequence ID" value="QCC49517.1"/>
    <property type="molecule type" value="Genomic_DNA"/>
</dbReference>
<reference evidence="3 6" key="2">
    <citation type="journal article" date="2019" name="Nat. Commun.">
        <title>A new type of DNA phosphorothioation-based antiviral system in archaea.</title>
        <authorList>
            <person name="Xiong L."/>
            <person name="Liu S."/>
            <person name="Chen S."/>
            <person name="Xiao Y."/>
            <person name="Zhu B."/>
            <person name="Gao Y."/>
            <person name="Zhang Y."/>
            <person name="Chen B."/>
            <person name="Luo J."/>
            <person name="Deng Z."/>
            <person name="Chen X."/>
            <person name="Wang L."/>
            <person name="Chen S."/>
        </authorList>
    </citation>
    <scope>NUCLEOTIDE SEQUENCE [LARGE SCALE GENOMIC DNA]</scope>
    <source>
        <strain evidence="3 6">CGMCC 1.10331</strain>
        <plasmid evidence="3 6">unnamed2</plasmid>
    </source>
</reference>
<dbReference type="SUPFAM" id="SSF53335">
    <property type="entry name" value="S-adenosyl-L-methionine-dependent methyltransferases"/>
    <property type="match status" value="1"/>
</dbReference>
<protein>
    <submittedName>
        <fullName evidence="3">Class I SAM-dependent methyltransferase</fullName>
    </submittedName>
    <submittedName>
        <fullName evidence="4">Phosphatidylethanolamine N-methyltransferase /phosphatidyl-N-methylethanolamine N-methyltransferase</fullName>
    </submittedName>
</protein>
<evidence type="ECO:0000259" key="2">
    <source>
        <dbReference type="Pfam" id="PF08241"/>
    </source>
</evidence>
<reference evidence="4 5" key="1">
    <citation type="submission" date="2016-10" db="EMBL/GenBank/DDBJ databases">
        <authorList>
            <person name="de Groot N.N."/>
        </authorList>
    </citation>
    <scope>NUCLEOTIDE SEQUENCE [LARGE SCALE GENOMIC DNA]</scope>
    <source>
        <strain evidence="4 5">CGMCC 1.10331</strain>
    </source>
</reference>
<dbReference type="InterPro" id="IPR050508">
    <property type="entry name" value="Methyltransf_Superfamily"/>
</dbReference>
<dbReference type="EMBL" id="FNVN01000005">
    <property type="protein sequence ID" value="SEG63897.1"/>
    <property type="molecule type" value="Genomic_DNA"/>
</dbReference>
<evidence type="ECO:0000313" key="3">
    <source>
        <dbReference type="EMBL" id="QCC49517.1"/>
    </source>
</evidence>
<proteinExistence type="predicted"/>
<dbReference type="OrthoDB" id="147504at2157"/>
<dbReference type="Proteomes" id="UP000236740">
    <property type="component" value="Unassembled WGS sequence"/>
</dbReference>
<dbReference type="GeneID" id="39859894"/>